<dbReference type="EMBL" id="OZ034817">
    <property type="protein sequence ID" value="CAL1381036.1"/>
    <property type="molecule type" value="Genomic_DNA"/>
</dbReference>
<gene>
    <name evidence="1" type="ORF">LTRI10_LOCUS22442</name>
</gene>
<dbReference type="AlphaFoldDB" id="A0AAV2E546"/>
<name>A0AAV2E546_9ROSI</name>
<keyword evidence="2" id="KW-1185">Reference proteome</keyword>
<dbReference type="Proteomes" id="UP001497516">
    <property type="component" value="Chromosome 4"/>
</dbReference>
<protein>
    <submittedName>
        <fullName evidence="1">Uncharacterized protein</fullName>
    </submittedName>
</protein>
<evidence type="ECO:0000313" key="2">
    <source>
        <dbReference type="Proteomes" id="UP001497516"/>
    </source>
</evidence>
<accession>A0AAV2E546</accession>
<proteinExistence type="predicted"/>
<evidence type="ECO:0000313" key="1">
    <source>
        <dbReference type="EMBL" id="CAL1381036.1"/>
    </source>
</evidence>
<reference evidence="1 2" key="1">
    <citation type="submission" date="2024-04" db="EMBL/GenBank/DDBJ databases">
        <authorList>
            <person name="Fracassetti M."/>
        </authorList>
    </citation>
    <scope>NUCLEOTIDE SEQUENCE [LARGE SCALE GENOMIC DNA]</scope>
</reference>
<sequence length="80" mass="8163">MYYGAYCPCHTPPRVSSDRAVRRLGSGYVGNRAYSSGFSVIVLTGTEGGNGGGGGGCDYDHEADGVSWMLPDGIVAAEGG</sequence>
<organism evidence="1 2">
    <name type="scientific">Linum trigynum</name>
    <dbReference type="NCBI Taxonomy" id="586398"/>
    <lineage>
        <taxon>Eukaryota</taxon>
        <taxon>Viridiplantae</taxon>
        <taxon>Streptophyta</taxon>
        <taxon>Embryophyta</taxon>
        <taxon>Tracheophyta</taxon>
        <taxon>Spermatophyta</taxon>
        <taxon>Magnoliopsida</taxon>
        <taxon>eudicotyledons</taxon>
        <taxon>Gunneridae</taxon>
        <taxon>Pentapetalae</taxon>
        <taxon>rosids</taxon>
        <taxon>fabids</taxon>
        <taxon>Malpighiales</taxon>
        <taxon>Linaceae</taxon>
        <taxon>Linum</taxon>
    </lineage>
</organism>